<dbReference type="HOGENOM" id="CLU_1905605_0_0_11"/>
<dbReference type="PATRIC" id="fig|1160718.3.peg.1209"/>
<dbReference type="AlphaFoldDB" id="J1RTY7"/>
<sequence length="136" mass="14842">MPENEVGDAEFMELARDEARARSLRTSLQRLAGQGGNGALQEMAREVLSGRVGLRQALQVGAYREALQEKTQVAMRAFDEMSAAERSEAEAEGQRQLEAYQAEIDQERSERGQVLGRGGASGSRPGPGKHSGDWRP</sequence>
<organism evidence="2">
    <name type="scientific">Streptomyces auratus AGR0001</name>
    <dbReference type="NCBI Taxonomy" id="1160718"/>
    <lineage>
        <taxon>Bacteria</taxon>
        <taxon>Bacillati</taxon>
        <taxon>Actinomycetota</taxon>
        <taxon>Actinomycetes</taxon>
        <taxon>Kitasatosporales</taxon>
        <taxon>Streptomycetaceae</taxon>
        <taxon>Streptomyces</taxon>
    </lineage>
</organism>
<evidence type="ECO:0000256" key="1">
    <source>
        <dbReference type="SAM" id="MobiDB-lite"/>
    </source>
</evidence>
<accession>J1RTY7</accession>
<dbReference type="eggNOG" id="ENOG5032EIN">
    <property type="taxonomic scope" value="Bacteria"/>
</dbReference>
<dbReference type="Proteomes" id="UP000009036">
    <property type="component" value="Chromosome"/>
</dbReference>
<dbReference type="RefSeq" id="WP_006602766.1">
    <property type="nucleotide sequence ID" value="NZ_CP072931.1"/>
</dbReference>
<gene>
    <name evidence="3" type="ORF">SU9_025645</name>
    <name evidence="2" type="ORF">SU9_05940</name>
</gene>
<feature type="region of interest" description="Disordered" evidence="1">
    <location>
        <begin position="81"/>
        <end position="136"/>
    </location>
</feature>
<evidence type="ECO:0000313" key="3">
    <source>
        <dbReference type="EMBL" id="QTZ94413.1"/>
    </source>
</evidence>
<dbReference type="KEGG" id="sauh:SU9_025645"/>
<name>J1RTY7_9ACTN</name>
<dbReference type="STRING" id="1160718.SU9_05940"/>
<evidence type="ECO:0000313" key="2">
    <source>
        <dbReference type="EMBL" id="EJJ07969.1"/>
    </source>
</evidence>
<keyword evidence="4" id="KW-1185">Reference proteome</keyword>
<feature type="compositionally biased region" description="Basic and acidic residues" evidence="1">
    <location>
        <begin position="81"/>
        <end position="95"/>
    </location>
</feature>
<dbReference type="OrthoDB" id="3871167at2"/>
<proteinExistence type="predicted"/>
<evidence type="ECO:0000313" key="4">
    <source>
        <dbReference type="Proteomes" id="UP000009036"/>
    </source>
</evidence>
<reference evidence="2" key="1">
    <citation type="journal article" date="2012" name="J. Bacteriol.">
        <title>Genome Sequence of Streptomyces auratus Strain AGR0001, a Phoslactomycin-Producing Actinomycete.</title>
        <authorList>
            <person name="Han X."/>
            <person name="Li M."/>
            <person name="Ding Z."/>
            <person name="Zhao J."/>
            <person name="Ji K."/>
            <person name="Wen M."/>
            <person name="Lu T."/>
        </authorList>
    </citation>
    <scope>NUCLEOTIDE SEQUENCE [LARGE SCALE GENOMIC DNA]</scope>
    <source>
        <strain evidence="2">AGR0001</strain>
    </source>
</reference>
<protein>
    <submittedName>
        <fullName evidence="2">Uncharacterized protein</fullName>
    </submittedName>
</protein>
<reference evidence="3" key="2">
    <citation type="submission" date="2021-04" db="EMBL/GenBank/DDBJ databases">
        <authorList>
            <person name="Wen M.-L."/>
            <person name="Han X.-L."/>
            <person name="Xiong J."/>
        </authorList>
    </citation>
    <scope>NUCLEOTIDE SEQUENCE</scope>
    <source>
        <strain evidence="3">AGR0001</strain>
    </source>
</reference>
<dbReference type="EMBL" id="CP072931">
    <property type="protein sequence ID" value="QTZ94413.1"/>
    <property type="molecule type" value="Genomic_DNA"/>
</dbReference>
<dbReference type="EMBL" id="AJGV01000049">
    <property type="protein sequence ID" value="EJJ07969.1"/>
    <property type="molecule type" value="Genomic_DNA"/>
</dbReference>